<evidence type="ECO:0000256" key="7">
    <source>
        <dbReference type="SAM" id="Phobius"/>
    </source>
</evidence>
<organism evidence="8 9">
    <name type="scientific">Qipengyuania spongiae</name>
    <dbReference type="NCBI Taxonomy" id="2909673"/>
    <lineage>
        <taxon>Bacteria</taxon>
        <taxon>Pseudomonadati</taxon>
        <taxon>Pseudomonadota</taxon>
        <taxon>Alphaproteobacteria</taxon>
        <taxon>Sphingomonadales</taxon>
        <taxon>Erythrobacteraceae</taxon>
        <taxon>Qipengyuania</taxon>
    </lineage>
</organism>
<dbReference type="PANTHER" id="PTHR30213">
    <property type="entry name" value="INNER MEMBRANE PROTEIN YHJD"/>
    <property type="match status" value="1"/>
</dbReference>
<evidence type="ECO:0000256" key="1">
    <source>
        <dbReference type="ARBA" id="ARBA00004651"/>
    </source>
</evidence>
<dbReference type="PANTHER" id="PTHR30213:SF0">
    <property type="entry name" value="UPF0761 MEMBRANE PROTEIN YIHY"/>
    <property type="match status" value="1"/>
</dbReference>
<feature type="transmembrane region" description="Helical" evidence="7">
    <location>
        <begin position="199"/>
        <end position="219"/>
    </location>
</feature>
<feature type="transmembrane region" description="Helical" evidence="7">
    <location>
        <begin position="113"/>
        <end position="130"/>
    </location>
</feature>
<comment type="subcellular location">
    <subcellularLocation>
        <location evidence="1">Cell membrane</location>
        <topology evidence="1">Multi-pass membrane protein</topology>
    </subcellularLocation>
</comment>
<feature type="transmembrane region" description="Helical" evidence="7">
    <location>
        <begin position="231"/>
        <end position="253"/>
    </location>
</feature>
<feature type="region of interest" description="Disordered" evidence="6">
    <location>
        <begin position="296"/>
        <end position="324"/>
    </location>
</feature>
<feature type="compositionally biased region" description="Basic and acidic residues" evidence="6">
    <location>
        <begin position="1"/>
        <end position="16"/>
    </location>
</feature>
<evidence type="ECO:0000256" key="5">
    <source>
        <dbReference type="ARBA" id="ARBA00023136"/>
    </source>
</evidence>
<reference evidence="8" key="1">
    <citation type="submission" date="2022-02" db="EMBL/GenBank/DDBJ databases">
        <title>Qipengyuania spongiae sp. nov., isolated from marine sponge.</title>
        <authorList>
            <person name="Li Z."/>
            <person name="Zhang M."/>
        </authorList>
    </citation>
    <scope>NUCLEOTIDE SEQUENCE</scope>
    <source>
        <strain evidence="8">PHS-Z21</strain>
    </source>
</reference>
<dbReference type="InterPro" id="IPR017039">
    <property type="entry name" value="Virul_fac_BrkB"/>
</dbReference>
<dbReference type="Pfam" id="PF03631">
    <property type="entry name" value="Virul_fac_BrkB"/>
    <property type="match status" value="1"/>
</dbReference>
<evidence type="ECO:0000256" key="4">
    <source>
        <dbReference type="ARBA" id="ARBA00022989"/>
    </source>
</evidence>
<evidence type="ECO:0000313" key="8">
    <source>
        <dbReference type="EMBL" id="UVI39940.1"/>
    </source>
</evidence>
<evidence type="ECO:0000256" key="3">
    <source>
        <dbReference type="ARBA" id="ARBA00022692"/>
    </source>
</evidence>
<dbReference type="RefSeq" id="WP_265559768.1">
    <property type="nucleotide sequence ID" value="NZ_CP092471.1"/>
</dbReference>
<proteinExistence type="predicted"/>
<dbReference type="PIRSF" id="PIRSF035875">
    <property type="entry name" value="RNase_BN"/>
    <property type="match status" value="1"/>
</dbReference>
<name>A0ABY5T033_9SPHN</name>
<keyword evidence="9" id="KW-1185">Reference proteome</keyword>
<dbReference type="EMBL" id="CP092471">
    <property type="protein sequence ID" value="UVI39940.1"/>
    <property type="molecule type" value="Genomic_DNA"/>
</dbReference>
<keyword evidence="4 7" id="KW-1133">Transmembrane helix</keyword>
<evidence type="ECO:0000256" key="2">
    <source>
        <dbReference type="ARBA" id="ARBA00022475"/>
    </source>
</evidence>
<keyword evidence="3 7" id="KW-0812">Transmembrane</keyword>
<dbReference type="NCBIfam" id="TIGR00765">
    <property type="entry name" value="yihY_not_rbn"/>
    <property type="match status" value="1"/>
</dbReference>
<accession>A0ABY5T033</accession>
<feature type="transmembrane region" description="Helical" evidence="7">
    <location>
        <begin position="265"/>
        <end position="289"/>
    </location>
</feature>
<feature type="transmembrane region" description="Helical" evidence="7">
    <location>
        <begin position="151"/>
        <end position="179"/>
    </location>
</feature>
<keyword evidence="2" id="KW-1003">Cell membrane</keyword>
<protein>
    <submittedName>
        <fullName evidence="8">YihY/virulence factor BrkB family protein</fullName>
    </submittedName>
</protein>
<evidence type="ECO:0000313" key="9">
    <source>
        <dbReference type="Proteomes" id="UP001065265"/>
    </source>
</evidence>
<feature type="region of interest" description="Disordered" evidence="6">
    <location>
        <begin position="1"/>
        <end position="21"/>
    </location>
</feature>
<gene>
    <name evidence="8" type="ORF">L1F33_02980</name>
</gene>
<feature type="transmembrane region" description="Helical" evidence="7">
    <location>
        <begin position="45"/>
        <end position="75"/>
    </location>
</feature>
<sequence>MTNGRSNEREGGDRGRGARKPQHIPLAGWKDILVRTKDELADDHVSVVAAGVAFFGLLAVFPTIVAAISIAGLVIDPSQIGGELDTLASGLPEAAAEILRSQAQKVTGGENSALGLAALLSILLALYGASKGMKALMEGMNVAYDEIEKRGFVALNLTALALTLLLILALLVAAGFLLGIPVLLGATGLPDGAEAVLSWLHWIPLAIFAITGLSVLYRYGPSREAPKWRWITPGATLAIAIWILGSVGFSFYVRNFGSYNETYGTLGGVIVLLTWLWLSAYIVLLGAELDSEIEHQTKRDTTTGEPEPMGERGAIMADTLGDPA</sequence>
<dbReference type="Proteomes" id="UP001065265">
    <property type="component" value="Chromosome"/>
</dbReference>
<evidence type="ECO:0000256" key="6">
    <source>
        <dbReference type="SAM" id="MobiDB-lite"/>
    </source>
</evidence>
<keyword evidence="5 7" id="KW-0472">Membrane</keyword>